<dbReference type="PANTHER" id="PTHR33570:SF2">
    <property type="entry name" value="CARBOXYMUCONOLACTONE DECARBOXYLASE-LIKE DOMAIN-CONTAINING PROTEIN"/>
    <property type="match status" value="1"/>
</dbReference>
<dbReference type="InterPro" id="IPR052512">
    <property type="entry name" value="4CMD/NDH-1_regulator"/>
</dbReference>
<feature type="domain" description="Carboxymuconolactone decarboxylase-like" evidence="1">
    <location>
        <begin position="187"/>
        <end position="272"/>
    </location>
</feature>
<dbReference type="InterPro" id="IPR003779">
    <property type="entry name" value="CMD-like"/>
</dbReference>
<gene>
    <name evidence="2" type="ORF">A9A59_1280</name>
</gene>
<dbReference type="InterPro" id="IPR029032">
    <property type="entry name" value="AhpD-like"/>
</dbReference>
<dbReference type="GO" id="GO:0051920">
    <property type="term" value="F:peroxiredoxin activity"/>
    <property type="evidence" value="ECO:0007669"/>
    <property type="project" value="InterPro"/>
</dbReference>
<dbReference type="PANTHER" id="PTHR33570">
    <property type="entry name" value="4-CARBOXYMUCONOLACTONE DECARBOXYLASE FAMILY PROTEIN"/>
    <property type="match status" value="1"/>
</dbReference>
<keyword evidence="2" id="KW-0560">Oxidoreductase</keyword>
<dbReference type="InterPro" id="IPR015797">
    <property type="entry name" value="NUDIX_hydrolase-like_dom_sf"/>
</dbReference>
<dbReference type="EMBL" id="PDJQ01000001">
    <property type="protein sequence ID" value="PFG74072.1"/>
    <property type="molecule type" value="Genomic_DNA"/>
</dbReference>
<dbReference type="SUPFAM" id="SSF69118">
    <property type="entry name" value="AhpD-like"/>
    <property type="match status" value="1"/>
</dbReference>
<reference evidence="2 3" key="1">
    <citation type="submission" date="2017-09" db="EMBL/GenBank/DDBJ databases">
        <title>Sequencing the genomes of two abundant thermophiles in Great Basin hot springs: Thermocrinis jamiesonii and novel Chloroflexi Thermoflexus hugenholtzii.</title>
        <authorList>
            <person name="Hedlund B."/>
        </authorList>
    </citation>
    <scope>NUCLEOTIDE SEQUENCE [LARGE SCALE GENOMIC DNA]</scope>
    <source>
        <strain evidence="2 3">G233</strain>
    </source>
</reference>
<name>A0A2A9HG00_TEPT2</name>
<evidence type="ECO:0000313" key="3">
    <source>
        <dbReference type="Proteomes" id="UP000223071"/>
    </source>
</evidence>
<sequence>MKQHITMAAILERGGRIFLVRPQPGAPWELPSGPLPPGVDDVDEEMDRILQRLGVHAPAVEEDFLQTHYFPAEDGQVVYNLYAPTGWQGEPAPPPGVGSGWFTLDELDAIDLLPGVRQAILEAFGLVQPPDRTGEILAALGAELAEAVREPAAPASSAARAAGLDVLRTLGGRDPGAAFQDLRRTAPELAEDIVDFALARGWSSPVLDRRTRSLLVIAMLAAQGRTGSPLRSHVEGALNHGASPAQVIEVLRMVAVYAGFPAALEAWPVMEEVFARRGIPRPGRTEAAP</sequence>
<dbReference type="AlphaFoldDB" id="A0A2A9HG00"/>
<dbReference type="SUPFAM" id="SSF55811">
    <property type="entry name" value="Nudix"/>
    <property type="match status" value="1"/>
</dbReference>
<dbReference type="Gene3D" id="1.20.1290.10">
    <property type="entry name" value="AhpD-like"/>
    <property type="match status" value="1"/>
</dbReference>
<dbReference type="Pfam" id="PF02627">
    <property type="entry name" value="CMD"/>
    <property type="match status" value="1"/>
</dbReference>
<dbReference type="Gene3D" id="3.90.79.10">
    <property type="entry name" value="Nucleoside Triphosphate Pyrophosphohydrolase"/>
    <property type="match status" value="1"/>
</dbReference>
<proteinExistence type="predicted"/>
<dbReference type="Proteomes" id="UP000223071">
    <property type="component" value="Unassembled WGS sequence"/>
</dbReference>
<protein>
    <submittedName>
        <fullName evidence="2">Alkylhydroperoxidase/carboxymuconolactone decarboxylase family protein YurZ</fullName>
    </submittedName>
</protein>
<evidence type="ECO:0000313" key="2">
    <source>
        <dbReference type="EMBL" id="PFG74072.1"/>
    </source>
</evidence>
<keyword evidence="2" id="KW-0575">Peroxidase</keyword>
<organism evidence="2 3">
    <name type="scientific">Tepidiforma thermophila (strain KCTC 52669 / CGMCC 1.13589 / G233)</name>
    <dbReference type="NCBI Taxonomy" id="2761530"/>
    <lineage>
        <taxon>Bacteria</taxon>
        <taxon>Bacillati</taxon>
        <taxon>Chloroflexota</taxon>
        <taxon>Tepidiformia</taxon>
        <taxon>Tepidiformales</taxon>
        <taxon>Tepidiformaceae</taxon>
        <taxon>Tepidiforma</taxon>
    </lineage>
</organism>
<accession>A0A2A9HG00</accession>
<dbReference type="RefSeq" id="WP_098503486.1">
    <property type="nucleotide sequence ID" value="NZ_PDJQ01000001.1"/>
</dbReference>
<comment type="caution">
    <text evidence="2">The sequence shown here is derived from an EMBL/GenBank/DDBJ whole genome shotgun (WGS) entry which is preliminary data.</text>
</comment>
<evidence type="ECO:0000259" key="1">
    <source>
        <dbReference type="Pfam" id="PF02627"/>
    </source>
</evidence>
<keyword evidence="3" id="KW-1185">Reference proteome</keyword>